<dbReference type="EMBL" id="QJNU01000844">
    <property type="protein sequence ID" value="RYO84689.1"/>
    <property type="molecule type" value="Genomic_DNA"/>
</dbReference>
<sequence>MAEVVGLLASIAGLIDVTTKLISFANAAKNYYKEEQDFILESTNSLGLLFRLKERLEDHSTELTSAMKSDTAAILEDTALIEPIKDEVSRIASHTATTA</sequence>
<organism evidence="1 2">
    <name type="scientific">Monosporascus ibericus</name>
    <dbReference type="NCBI Taxonomy" id="155417"/>
    <lineage>
        <taxon>Eukaryota</taxon>
        <taxon>Fungi</taxon>
        <taxon>Dikarya</taxon>
        <taxon>Ascomycota</taxon>
        <taxon>Pezizomycotina</taxon>
        <taxon>Sordariomycetes</taxon>
        <taxon>Xylariomycetidae</taxon>
        <taxon>Xylariales</taxon>
        <taxon>Xylariales incertae sedis</taxon>
        <taxon>Monosporascus</taxon>
    </lineage>
</organism>
<evidence type="ECO:0000313" key="1">
    <source>
        <dbReference type="EMBL" id="RYO84689.1"/>
    </source>
</evidence>
<keyword evidence="2" id="KW-1185">Reference proteome</keyword>
<dbReference type="AlphaFoldDB" id="A0A4Q4SVB4"/>
<comment type="caution">
    <text evidence="1">The sequence shown here is derived from an EMBL/GenBank/DDBJ whole genome shotgun (WGS) entry which is preliminary data.</text>
</comment>
<proteinExistence type="predicted"/>
<name>A0A4Q4SVB4_9PEZI</name>
<reference evidence="1 2" key="1">
    <citation type="submission" date="2018-06" db="EMBL/GenBank/DDBJ databases">
        <title>Complete Genomes of Monosporascus.</title>
        <authorList>
            <person name="Robinson A.J."/>
            <person name="Natvig D.O."/>
        </authorList>
    </citation>
    <scope>NUCLEOTIDE SEQUENCE [LARGE SCALE GENOMIC DNA]</scope>
    <source>
        <strain evidence="1 2">CBS 110550</strain>
    </source>
</reference>
<evidence type="ECO:0000313" key="2">
    <source>
        <dbReference type="Proteomes" id="UP000293360"/>
    </source>
</evidence>
<gene>
    <name evidence="1" type="ORF">DL764_009292</name>
</gene>
<evidence type="ECO:0008006" key="3">
    <source>
        <dbReference type="Google" id="ProtNLM"/>
    </source>
</evidence>
<accession>A0A4Q4SVB4</accession>
<dbReference type="OrthoDB" id="195446at2759"/>
<dbReference type="Proteomes" id="UP000293360">
    <property type="component" value="Unassembled WGS sequence"/>
</dbReference>
<protein>
    <recommendedName>
        <fullName evidence="3">Fungal N-terminal domain-containing protein</fullName>
    </recommendedName>
</protein>